<sequence>MIERISVDPRICHGQACIKGTRIPVHQILHMLANGDTINELLEEYPSLKKEDILACFDYAASLAEEQIIPDEIVT</sequence>
<dbReference type="Gene3D" id="1.10.10.10">
    <property type="entry name" value="Winged helix-like DNA-binding domain superfamily/Winged helix DNA-binding domain"/>
    <property type="match status" value="1"/>
</dbReference>
<dbReference type="STRING" id="247490.KSU1_D1024"/>
<dbReference type="InterPro" id="IPR036388">
    <property type="entry name" value="WH-like_DNA-bd_sf"/>
</dbReference>
<accession>I3IRI8</accession>
<dbReference type="OrthoDB" id="9808242at2"/>
<gene>
    <name evidence="1" type="ORF">KSU1_D1024</name>
</gene>
<evidence type="ECO:0000313" key="1">
    <source>
        <dbReference type="EMBL" id="GAB64333.1"/>
    </source>
</evidence>
<dbReference type="Proteomes" id="UP000002985">
    <property type="component" value="Unassembled WGS sequence"/>
</dbReference>
<dbReference type="AlphaFoldDB" id="I3IRI8"/>
<dbReference type="PANTHER" id="PTHR34849:SF3">
    <property type="entry name" value="SSR2962 PROTEIN"/>
    <property type="match status" value="1"/>
</dbReference>
<protein>
    <recommendedName>
        <fullName evidence="3">Antitoxin</fullName>
    </recommendedName>
</protein>
<dbReference type="Pfam" id="PF04255">
    <property type="entry name" value="DUF433"/>
    <property type="match status" value="1"/>
</dbReference>
<proteinExistence type="predicted"/>
<dbReference type="eggNOG" id="COG2442">
    <property type="taxonomic scope" value="Bacteria"/>
</dbReference>
<evidence type="ECO:0000313" key="2">
    <source>
        <dbReference type="Proteomes" id="UP000002985"/>
    </source>
</evidence>
<evidence type="ECO:0008006" key="3">
    <source>
        <dbReference type="Google" id="ProtNLM"/>
    </source>
</evidence>
<organism evidence="1 2">
    <name type="scientific">Candidatus Jettenia caeni</name>
    <dbReference type="NCBI Taxonomy" id="247490"/>
    <lineage>
        <taxon>Bacteria</taxon>
        <taxon>Pseudomonadati</taxon>
        <taxon>Planctomycetota</taxon>
        <taxon>Candidatus Brocadiia</taxon>
        <taxon>Candidatus Brocadiales</taxon>
        <taxon>Candidatus Brocadiaceae</taxon>
        <taxon>Candidatus Jettenia</taxon>
    </lineage>
</organism>
<dbReference type="PANTHER" id="PTHR34849">
    <property type="entry name" value="SSL5025 PROTEIN"/>
    <property type="match status" value="1"/>
</dbReference>
<comment type="caution">
    <text evidence="1">The sequence shown here is derived from an EMBL/GenBank/DDBJ whole genome shotgun (WGS) entry which is preliminary data.</text>
</comment>
<keyword evidence="2" id="KW-1185">Reference proteome</keyword>
<dbReference type="EMBL" id="BAFH01000004">
    <property type="protein sequence ID" value="GAB64333.1"/>
    <property type="molecule type" value="Genomic_DNA"/>
</dbReference>
<reference evidence="1 2" key="1">
    <citation type="journal article" date="2012" name="FEBS Lett.">
        <title>Anammox organism KSU-1 expresses a NirK-type copper-containing nitrite reductase instead of a NirS-type with cytochrome cd1.</title>
        <authorList>
            <person name="Hira D."/>
            <person name="Toh H."/>
            <person name="Migita C.T."/>
            <person name="Okubo H."/>
            <person name="Nishiyama T."/>
            <person name="Hattori M."/>
            <person name="Furukawa K."/>
            <person name="Fujii T."/>
        </authorList>
    </citation>
    <scope>NUCLEOTIDE SEQUENCE [LARGE SCALE GENOMIC DNA]</scope>
</reference>
<dbReference type="InterPro" id="IPR007367">
    <property type="entry name" value="DUF433"/>
</dbReference>
<dbReference type="InterPro" id="IPR009057">
    <property type="entry name" value="Homeodomain-like_sf"/>
</dbReference>
<dbReference type="SUPFAM" id="SSF46689">
    <property type="entry name" value="Homeodomain-like"/>
    <property type="match status" value="1"/>
</dbReference>
<name>I3IRI8_9BACT</name>